<protein>
    <submittedName>
        <fullName evidence="2">Uncharacterized protein</fullName>
    </submittedName>
</protein>
<dbReference type="PANTHER" id="PTHR35043">
    <property type="entry name" value="TRANSCRIPTION FACTOR DOMAIN-CONTAINING PROTEIN"/>
    <property type="match status" value="1"/>
</dbReference>
<dbReference type="VEuPathDB" id="FungiDB:ASPZODRAFT_142335"/>
<organism evidence="2 3">
    <name type="scientific">Penicilliopsis zonata CBS 506.65</name>
    <dbReference type="NCBI Taxonomy" id="1073090"/>
    <lineage>
        <taxon>Eukaryota</taxon>
        <taxon>Fungi</taxon>
        <taxon>Dikarya</taxon>
        <taxon>Ascomycota</taxon>
        <taxon>Pezizomycotina</taxon>
        <taxon>Eurotiomycetes</taxon>
        <taxon>Eurotiomycetidae</taxon>
        <taxon>Eurotiales</taxon>
        <taxon>Aspergillaceae</taxon>
        <taxon>Penicilliopsis</taxon>
    </lineage>
</organism>
<dbReference type="Proteomes" id="UP000184188">
    <property type="component" value="Unassembled WGS sequence"/>
</dbReference>
<feature type="transmembrane region" description="Helical" evidence="1">
    <location>
        <begin position="115"/>
        <end position="133"/>
    </location>
</feature>
<sequence>MDQMLTGKNRNGQLFATAESQSAWDTLYDGLDLLYGVRTPRKASRLWSHCVFPLADWDVHSNIPSATGFAVVWTAFGSRRKSSATPFFLLFLCLVLCGLHMLGWTYEFPGLFEAWAWRSATIAIAILPPLILAHSNVAESLDLPWLVDACIPGILILLYMVCRLFMIVECFASFRQAQAEIKALAQKWRLFANCMSLSLLSRKKLDKIYRAID</sequence>
<keyword evidence="1" id="KW-0812">Transmembrane</keyword>
<feature type="transmembrane region" description="Helical" evidence="1">
    <location>
        <begin position="84"/>
        <end position="103"/>
    </location>
</feature>
<dbReference type="GeneID" id="34611309"/>
<dbReference type="AlphaFoldDB" id="A0A1L9SH51"/>
<keyword evidence="1" id="KW-1133">Transmembrane helix</keyword>
<proteinExistence type="predicted"/>
<name>A0A1L9SH51_9EURO</name>
<gene>
    <name evidence="2" type="ORF">ASPZODRAFT_142335</name>
</gene>
<reference evidence="3" key="1">
    <citation type="journal article" date="2017" name="Genome Biol.">
        <title>Comparative genomics reveals high biological diversity and specific adaptations in the industrially and medically important fungal genus Aspergillus.</title>
        <authorList>
            <person name="de Vries R.P."/>
            <person name="Riley R."/>
            <person name="Wiebenga A."/>
            <person name="Aguilar-Osorio G."/>
            <person name="Amillis S."/>
            <person name="Uchima C.A."/>
            <person name="Anderluh G."/>
            <person name="Asadollahi M."/>
            <person name="Askin M."/>
            <person name="Barry K."/>
            <person name="Battaglia E."/>
            <person name="Bayram O."/>
            <person name="Benocci T."/>
            <person name="Braus-Stromeyer S.A."/>
            <person name="Caldana C."/>
            <person name="Canovas D."/>
            <person name="Cerqueira G.C."/>
            <person name="Chen F."/>
            <person name="Chen W."/>
            <person name="Choi C."/>
            <person name="Clum A."/>
            <person name="Dos Santos R.A."/>
            <person name="Damasio A.R."/>
            <person name="Diallinas G."/>
            <person name="Emri T."/>
            <person name="Fekete E."/>
            <person name="Flipphi M."/>
            <person name="Freyberg S."/>
            <person name="Gallo A."/>
            <person name="Gournas C."/>
            <person name="Habgood R."/>
            <person name="Hainaut M."/>
            <person name="Harispe M.L."/>
            <person name="Henrissat B."/>
            <person name="Hilden K.S."/>
            <person name="Hope R."/>
            <person name="Hossain A."/>
            <person name="Karabika E."/>
            <person name="Karaffa L."/>
            <person name="Karanyi Z."/>
            <person name="Krasevec N."/>
            <person name="Kuo A."/>
            <person name="Kusch H."/>
            <person name="LaButti K."/>
            <person name="Lagendijk E.L."/>
            <person name="Lapidus A."/>
            <person name="Levasseur A."/>
            <person name="Lindquist E."/>
            <person name="Lipzen A."/>
            <person name="Logrieco A.F."/>
            <person name="MacCabe A."/>
            <person name="Maekelae M.R."/>
            <person name="Malavazi I."/>
            <person name="Melin P."/>
            <person name="Meyer V."/>
            <person name="Mielnichuk N."/>
            <person name="Miskei M."/>
            <person name="Molnar A.P."/>
            <person name="Mule G."/>
            <person name="Ngan C.Y."/>
            <person name="Orejas M."/>
            <person name="Orosz E."/>
            <person name="Ouedraogo J.P."/>
            <person name="Overkamp K.M."/>
            <person name="Park H.-S."/>
            <person name="Perrone G."/>
            <person name="Piumi F."/>
            <person name="Punt P.J."/>
            <person name="Ram A.F."/>
            <person name="Ramon A."/>
            <person name="Rauscher S."/>
            <person name="Record E."/>
            <person name="Riano-Pachon D.M."/>
            <person name="Robert V."/>
            <person name="Roehrig J."/>
            <person name="Ruller R."/>
            <person name="Salamov A."/>
            <person name="Salih N.S."/>
            <person name="Samson R.A."/>
            <person name="Sandor E."/>
            <person name="Sanguinetti M."/>
            <person name="Schuetze T."/>
            <person name="Sepcic K."/>
            <person name="Shelest E."/>
            <person name="Sherlock G."/>
            <person name="Sophianopoulou V."/>
            <person name="Squina F.M."/>
            <person name="Sun H."/>
            <person name="Susca A."/>
            <person name="Todd R.B."/>
            <person name="Tsang A."/>
            <person name="Unkles S.E."/>
            <person name="van de Wiele N."/>
            <person name="van Rossen-Uffink D."/>
            <person name="Oliveira J.V."/>
            <person name="Vesth T.C."/>
            <person name="Visser J."/>
            <person name="Yu J.-H."/>
            <person name="Zhou M."/>
            <person name="Andersen M.R."/>
            <person name="Archer D.B."/>
            <person name="Baker S.E."/>
            <person name="Benoit I."/>
            <person name="Brakhage A.A."/>
            <person name="Braus G.H."/>
            <person name="Fischer R."/>
            <person name="Frisvad J.C."/>
            <person name="Goldman G.H."/>
            <person name="Houbraken J."/>
            <person name="Oakley B."/>
            <person name="Pocsi I."/>
            <person name="Scazzocchio C."/>
            <person name="Seiboth B."/>
            <person name="vanKuyk P.A."/>
            <person name="Wortman J."/>
            <person name="Dyer P.S."/>
            <person name="Grigoriev I.V."/>
        </authorList>
    </citation>
    <scope>NUCLEOTIDE SEQUENCE [LARGE SCALE GENOMIC DNA]</scope>
    <source>
        <strain evidence="3">CBS 506.65</strain>
    </source>
</reference>
<evidence type="ECO:0000256" key="1">
    <source>
        <dbReference type="SAM" id="Phobius"/>
    </source>
</evidence>
<feature type="transmembrane region" description="Helical" evidence="1">
    <location>
        <begin position="145"/>
        <end position="166"/>
    </location>
</feature>
<evidence type="ECO:0000313" key="2">
    <source>
        <dbReference type="EMBL" id="OJJ46522.1"/>
    </source>
</evidence>
<keyword evidence="3" id="KW-1185">Reference proteome</keyword>
<dbReference type="RefSeq" id="XP_022581032.1">
    <property type="nucleotide sequence ID" value="XM_022724844.1"/>
</dbReference>
<accession>A0A1L9SH51</accession>
<keyword evidence="1" id="KW-0472">Membrane</keyword>
<evidence type="ECO:0000313" key="3">
    <source>
        <dbReference type="Proteomes" id="UP000184188"/>
    </source>
</evidence>
<dbReference type="PANTHER" id="PTHR35043:SF7">
    <property type="entry name" value="TRANSCRIPTION FACTOR DOMAIN-CONTAINING PROTEIN"/>
    <property type="match status" value="1"/>
</dbReference>
<dbReference type="EMBL" id="KV878342">
    <property type="protein sequence ID" value="OJJ46522.1"/>
    <property type="molecule type" value="Genomic_DNA"/>
</dbReference>